<dbReference type="EMBL" id="JADOXO010000213">
    <property type="protein sequence ID" value="KAF9809225.1"/>
    <property type="molecule type" value="Genomic_DNA"/>
</dbReference>
<evidence type="ECO:0000313" key="1">
    <source>
        <dbReference type="EMBL" id="KAF9809225.1"/>
    </source>
</evidence>
<gene>
    <name evidence="1" type="ORF">IEO21_07489</name>
</gene>
<organism evidence="1 2">
    <name type="scientific">Rhodonia placenta</name>
    <dbReference type="NCBI Taxonomy" id="104341"/>
    <lineage>
        <taxon>Eukaryota</taxon>
        <taxon>Fungi</taxon>
        <taxon>Dikarya</taxon>
        <taxon>Basidiomycota</taxon>
        <taxon>Agaricomycotina</taxon>
        <taxon>Agaricomycetes</taxon>
        <taxon>Polyporales</taxon>
        <taxon>Adustoporiaceae</taxon>
        <taxon>Rhodonia</taxon>
    </lineage>
</organism>
<reference evidence="1" key="2">
    <citation type="journal article" name="Front. Microbiol.">
        <title>Degradative Capacity of Two Strains of Rhodonia placenta: From Phenotype to Genotype.</title>
        <authorList>
            <person name="Kolle M."/>
            <person name="Horta M.A.C."/>
            <person name="Nowrousian M."/>
            <person name="Ohm R.A."/>
            <person name="Benz J.P."/>
            <person name="Pilgard A."/>
        </authorList>
    </citation>
    <scope>NUCLEOTIDE SEQUENCE</scope>
    <source>
        <strain evidence="1">FPRL280</strain>
    </source>
</reference>
<name>A0A8H7U0A1_9APHY</name>
<sequence>MPGGSGDSLEMTLSVPISMRSALL</sequence>
<comment type="caution">
    <text evidence="1">The sequence shown here is derived from an EMBL/GenBank/DDBJ whole genome shotgun (WGS) entry which is preliminary data.</text>
</comment>
<proteinExistence type="predicted"/>
<accession>A0A8H7U0A1</accession>
<reference evidence="1" key="1">
    <citation type="submission" date="2020-11" db="EMBL/GenBank/DDBJ databases">
        <authorList>
            <person name="Koelle M."/>
            <person name="Horta M.A.C."/>
            <person name="Nowrousian M."/>
            <person name="Ohm R.A."/>
            <person name="Benz P."/>
            <person name="Pilgard A."/>
        </authorList>
    </citation>
    <scope>NUCLEOTIDE SEQUENCE</scope>
    <source>
        <strain evidence="1">FPRL280</strain>
    </source>
</reference>
<protein>
    <submittedName>
        <fullName evidence="1">Uncharacterized protein</fullName>
    </submittedName>
</protein>
<evidence type="ECO:0000313" key="2">
    <source>
        <dbReference type="Proteomes" id="UP000639403"/>
    </source>
</evidence>
<dbReference type="Proteomes" id="UP000639403">
    <property type="component" value="Unassembled WGS sequence"/>
</dbReference>
<dbReference type="AlphaFoldDB" id="A0A8H7U0A1"/>